<proteinExistence type="predicted"/>
<gene>
    <name evidence="1" type="ORF">GCM10007857_78530</name>
</gene>
<sequence>MIGAHTPWAKPFRPDGSVFGTEVDVTEPMTPLQTISDWFEKQHAQIQGEITAGIALLLDFDDADFLALDNEEQGEFIRQWLSEVGLPTYAVVGRALTFRACFEYFAEFRFTEVWWKQSEELFREALEETKGNPHSDAARFAPTAQRLLDDMPARKSRWIEVRQSWRELADGSLTPSALRKWVTSQMGDADND</sequence>
<organism evidence="1 2">
    <name type="scientific">Bradyrhizobium iriomotense</name>
    <dbReference type="NCBI Taxonomy" id="441950"/>
    <lineage>
        <taxon>Bacteria</taxon>
        <taxon>Pseudomonadati</taxon>
        <taxon>Pseudomonadota</taxon>
        <taxon>Alphaproteobacteria</taxon>
        <taxon>Hyphomicrobiales</taxon>
        <taxon>Nitrobacteraceae</taxon>
        <taxon>Bradyrhizobium</taxon>
    </lineage>
</organism>
<evidence type="ECO:0000313" key="1">
    <source>
        <dbReference type="EMBL" id="GLR91137.1"/>
    </source>
</evidence>
<name>A0ABQ6B9U8_9BRAD</name>
<reference evidence="2" key="1">
    <citation type="journal article" date="2019" name="Int. J. Syst. Evol. Microbiol.">
        <title>The Global Catalogue of Microorganisms (GCM) 10K type strain sequencing project: providing services to taxonomists for standard genome sequencing and annotation.</title>
        <authorList>
            <consortium name="The Broad Institute Genomics Platform"/>
            <consortium name="The Broad Institute Genome Sequencing Center for Infectious Disease"/>
            <person name="Wu L."/>
            <person name="Ma J."/>
        </authorList>
    </citation>
    <scope>NUCLEOTIDE SEQUENCE [LARGE SCALE GENOMIC DNA]</scope>
    <source>
        <strain evidence="2">NBRC 102520</strain>
    </source>
</reference>
<dbReference type="Proteomes" id="UP001156905">
    <property type="component" value="Unassembled WGS sequence"/>
</dbReference>
<protein>
    <submittedName>
        <fullName evidence="1">Uncharacterized protein</fullName>
    </submittedName>
</protein>
<accession>A0ABQ6B9U8</accession>
<keyword evidence="2" id="KW-1185">Reference proteome</keyword>
<evidence type="ECO:0000313" key="2">
    <source>
        <dbReference type="Proteomes" id="UP001156905"/>
    </source>
</evidence>
<dbReference type="EMBL" id="BSOW01000042">
    <property type="protein sequence ID" value="GLR91137.1"/>
    <property type="molecule type" value="Genomic_DNA"/>
</dbReference>
<comment type="caution">
    <text evidence="1">The sequence shown here is derived from an EMBL/GenBank/DDBJ whole genome shotgun (WGS) entry which is preliminary data.</text>
</comment>